<feature type="transmembrane region" description="Helical" evidence="20">
    <location>
        <begin position="91"/>
        <end position="116"/>
    </location>
</feature>
<dbReference type="InterPro" id="IPR045187">
    <property type="entry name" value="CcO_II"/>
</dbReference>
<comment type="catalytic activity">
    <reaction evidence="15 18">
        <text>4 Fe(II)-[cytochrome c] + O2 + 8 H(+)(in) = 4 Fe(III)-[cytochrome c] + 2 H2O + 4 H(+)(out)</text>
        <dbReference type="Rhea" id="RHEA:11436"/>
        <dbReference type="Rhea" id="RHEA-COMP:10350"/>
        <dbReference type="Rhea" id="RHEA-COMP:14399"/>
        <dbReference type="ChEBI" id="CHEBI:15377"/>
        <dbReference type="ChEBI" id="CHEBI:15378"/>
        <dbReference type="ChEBI" id="CHEBI:15379"/>
        <dbReference type="ChEBI" id="CHEBI:29033"/>
        <dbReference type="ChEBI" id="CHEBI:29034"/>
        <dbReference type="EC" id="7.1.1.9"/>
    </reaction>
</comment>
<dbReference type="Pfam" id="PF00034">
    <property type="entry name" value="Cytochrom_C"/>
    <property type="match status" value="1"/>
</dbReference>
<keyword evidence="4 16" id="KW-0349">Heme</keyword>
<keyword evidence="11 16" id="KW-0408">Iron</keyword>
<dbReference type="PROSITE" id="PS51257">
    <property type="entry name" value="PROKAR_LIPOPROTEIN"/>
    <property type="match status" value="1"/>
</dbReference>
<evidence type="ECO:0000256" key="4">
    <source>
        <dbReference type="ARBA" id="ARBA00022617"/>
    </source>
</evidence>
<feature type="compositionally biased region" description="Acidic residues" evidence="19">
    <location>
        <begin position="282"/>
        <end position="293"/>
    </location>
</feature>
<keyword evidence="12 18" id="KW-0186">Copper</keyword>
<evidence type="ECO:0000256" key="3">
    <source>
        <dbReference type="ARBA" id="ARBA00022448"/>
    </source>
</evidence>
<feature type="domain" description="Cytochrome c" evidence="23">
    <location>
        <begin position="298"/>
        <end position="387"/>
    </location>
</feature>
<feature type="compositionally biased region" description="Low complexity" evidence="19">
    <location>
        <begin position="144"/>
        <end position="155"/>
    </location>
</feature>
<evidence type="ECO:0000256" key="5">
    <source>
        <dbReference type="ARBA" id="ARBA00022660"/>
    </source>
</evidence>
<proteinExistence type="inferred from homology"/>
<evidence type="ECO:0000256" key="11">
    <source>
        <dbReference type="ARBA" id="ARBA00023004"/>
    </source>
</evidence>
<dbReference type="SUPFAM" id="SSF46626">
    <property type="entry name" value="Cytochrome c"/>
    <property type="match status" value="1"/>
</dbReference>
<feature type="transmembrane region" description="Helical" evidence="20">
    <location>
        <begin position="45"/>
        <end position="70"/>
    </location>
</feature>
<dbReference type="InterPro" id="IPR009056">
    <property type="entry name" value="Cyt_c-like_dom"/>
</dbReference>
<evidence type="ECO:0000256" key="10">
    <source>
        <dbReference type="ARBA" id="ARBA00022989"/>
    </source>
</evidence>
<feature type="domain" description="Cytochrome oxidase subunit II transmembrane region profile" evidence="22">
    <location>
        <begin position="22"/>
        <end position="119"/>
    </location>
</feature>
<evidence type="ECO:0000256" key="9">
    <source>
        <dbReference type="ARBA" id="ARBA00022982"/>
    </source>
</evidence>
<keyword evidence="10 20" id="KW-1133">Transmembrane helix</keyword>
<reference evidence="24 25" key="1">
    <citation type="submission" date="2016-10" db="EMBL/GenBank/DDBJ databases">
        <authorList>
            <person name="de Groot N.N."/>
        </authorList>
    </citation>
    <scope>NUCLEOTIDE SEQUENCE [LARGE SCALE GENOMIC DNA]</scope>
    <source>
        <strain evidence="24 25">CGMCC 1.6134</strain>
    </source>
</reference>
<dbReference type="InterPro" id="IPR008972">
    <property type="entry name" value="Cupredoxin"/>
</dbReference>
<evidence type="ECO:0000313" key="25">
    <source>
        <dbReference type="Proteomes" id="UP000199668"/>
    </source>
</evidence>
<dbReference type="PANTHER" id="PTHR22888">
    <property type="entry name" value="CYTOCHROME C OXIDASE, SUBUNIT II"/>
    <property type="match status" value="1"/>
</dbReference>
<gene>
    <name evidence="24" type="ORF">SAMN04488054_102228</name>
</gene>
<dbReference type="InterPro" id="IPR011759">
    <property type="entry name" value="Cyt_c_oxidase_su2_TM_dom"/>
</dbReference>
<feature type="region of interest" description="Disordered" evidence="19">
    <location>
        <begin position="121"/>
        <end position="155"/>
    </location>
</feature>
<dbReference type="PROSITE" id="PS00078">
    <property type="entry name" value="COX2"/>
    <property type="match status" value="1"/>
</dbReference>
<keyword evidence="3 17" id="KW-0813">Transport</keyword>
<dbReference type="PRINTS" id="PR01166">
    <property type="entry name" value="CYCOXIDASEII"/>
</dbReference>
<evidence type="ECO:0000259" key="22">
    <source>
        <dbReference type="PROSITE" id="PS50999"/>
    </source>
</evidence>
<evidence type="ECO:0000256" key="14">
    <source>
        <dbReference type="ARBA" id="ARBA00024688"/>
    </source>
</evidence>
<organism evidence="24 25">
    <name type="scientific">Salibacterium qingdaonense</name>
    <dbReference type="NCBI Taxonomy" id="266892"/>
    <lineage>
        <taxon>Bacteria</taxon>
        <taxon>Bacillati</taxon>
        <taxon>Bacillota</taxon>
        <taxon>Bacilli</taxon>
        <taxon>Bacillales</taxon>
        <taxon>Bacillaceae</taxon>
    </lineage>
</organism>
<keyword evidence="25" id="KW-1185">Reference proteome</keyword>
<dbReference type="SUPFAM" id="SSF49503">
    <property type="entry name" value="Cupredoxins"/>
    <property type="match status" value="1"/>
</dbReference>
<dbReference type="GO" id="GO:0005886">
    <property type="term" value="C:plasma membrane"/>
    <property type="evidence" value="ECO:0007669"/>
    <property type="project" value="UniProtKB-SubCell"/>
</dbReference>
<evidence type="ECO:0000256" key="2">
    <source>
        <dbReference type="ARBA" id="ARBA00007866"/>
    </source>
</evidence>
<keyword evidence="7 16" id="KW-0479">Metal-binding</keyword>
<dbReference type="Pfam" id="PF00116">
    <property type="entry name" value="COX2"/>
    <property type="match status" value="1"/>
</dbReference>
<dbReference type="Pfam" id="PF02790">
    <property type="entry name" value="COX2_TM"/>
    <property type="match status" value="1"/>
</dbReference>
<evidence type="ECO:0000313" key="24">
    <source>
        <dbReference type="EMBL" id="SFL57679.1"/>
    </source>
</evidence>
<evidence type="ECO:0000256" key="8">
    <source>
        <dbReference type="ARBA" id="ARBA00022967"/>
    </source>
</evidence>
<evidence type="ECO:0000256" key="16">
    <source>
        <dbReference type="PROSITE-ProRule" id="PRU00433"/>
    </source>
</evidence>
<comment type="cofactor">
    <cofactor evidence="18">
        <name>Cu cation</name>
        <dbReference type="ChEBI" id="CHEBI:23378"/>
    </cofactor>
    <text evidence="18">Binds a copper A center.</text>
</comment>
<evidence type="ECO:0000256" key="12">
    <source>
        <dbReference type="ARBA" id="ARBA00023008"/>
    </source>
</evidence>
<feature type="region of interest" description="Disordered" evidence="19">
    <location>
        <begin position="268"/>
        <end position="304"/>
    </location>
</feature>
<dbReference type="EC" id="7.1.1.9" evidence="18"/>
<evidence type="ECO:0000259" key="23">
    <source>
        <dbReference type="PROSITE" id="PS51007"/>
    </source>
</evidence>
<feature type="domain" description="Cytochrome oxidase subunit II copper A binding" evidence="21">
    <location>
        <begin position="156"/>
        <end position="267"/>
    </location>
</feature>
<evidence type="ECO:0000256" key="20">
    <source>
        <dbReference type="SAM" id="Phobius"/>
    </source>
</evidence>
<keyword evidence="13 20" id="KW-0472">Membrane</keyword>
<evidence type="ECO:0000259" key="21">
    <source>
        <dbReference type="PROSITE" id="PS50857"/>
    </source>
</evidence>
<evidence type="ECO:0000256" key="18">
    <source>
        <dbReference type="RuleBase" id="RU004024"/>
    </source>
</evidence>
<evidence type="ECO:0000256" key="17">
    <source>
        <dbReference type="RuleBase" id="RU000456"/>
    </source>
</evidence>
<keyword evidence="6 17" id="KW-0812">Transmembrane</keyword>
<feature type="compositionally biased region" description="Low complexity" evidence="19">
    <location>
        <begin position="268"/>
        <end position="281"/>
    </location>
</feature>
<dbReference type="Gene3D" id="2.60.40.420">
    <property type="entry name" value="Cupredoxins - blue copper proteins"/>
    <property type="match status" value="1"/>
</dbReference>
<dbReference type="CDD" id="cd04213">
    <property type="entry name" value="CuRO_CcO_Caa3_II"/>
    <property type="match status" value="1"/>
</dbReference>
<dbReference type="InterPro" id="IPR036909">
    <property type="entry name" value="Cyt_c-like_dom_sf"/>
</dbReference>
<dbReference type="InterPro" id="IPR036257">
    <property type="entry name" value="Cyt_c_oxidase_su2_TM_sf"/>
</dbReference>
<dbReference type="OrthoDB" id="9781261at2"/>
<dbReference type="InterPro" id="IPR034236">
    <property type="entry name" value="CuRO_CcO_Caa3_II"/>
</dbReference>
<dbReference type="InterPro" id="IPR014222">
    <property type="entry name" value="Cyt_c_oxidase_su2"/>
</dbReference>
<evidence type="ECO:0000256" key="15">
    <source>
        <dbReference type="ARBA" id="ARBA00047816"/>
    </source>
</evidence>
<dbReference type="Gene3D" id="1.10.287.90">
    <property type="match status" value="1"/>
</dbReference>
<dbReference type="GO" id="GO:0005507">
    <property type="term" value="F:copper ion binding"/>
    <property type="evidence" value="ECO:0007669"/>
    <property type="project" value="InterPro"/>
</dbReference>
<accession>A0A1I4ITH9</accession>
<sequence>MKRHLGLLRLLPLTAVFMLLAGCGEERLSALDPYGPQAEWILDNMILSLYVMALVVIVVFVLYFIAVFKFRKKPGDEELPKQVEGSKALELTWTIIPVILLAILAVPTIWGTYYMAEEVPEAAGSSGEESGDEEQSGEGGDSGNGESSSEESPQGEDALVIDVTGHQFWWQFDYPDGFSAGNEVYIPTNEKVWFNLTASDVIHSFWVPALGGKIDTIPGVENTMWLEANEPGVYKGKCAELCGPSHALMDFKVIAMEPEEYEAWEAEMASGNASGGQSSEESGSEQETSDNDSGEGASAASNGRQAFEDQGCITCHAVDGQGTGQGPTLSNFGDREKIANILEPTDENLEDWIRHPGDIKQGNNMPAFPDMNDEDMNAIVQYLQSLSAEENMNQ</sequence>
<keyword evidence="5 17" id="KW-0679">Respiratory chain</keyword>
<dbReference type="AlphaFoldDB" id="A0A1I4ITH9"/>
<dbReference type="InterPro" id="IPR001505">
    <property type="entry name" value="Copper_CuA"/>
</dbReference>
<dbReference type="GO" id="GO:0020037">
    <property type="term" value="F:heme binding"/>
    <property type="evidence" value="ECO:0007669"/>
    <property type="project" value="InterPro"/>
</dbReference>
<dbReference type="STRING" id="266892.SAMN04488054_102228"/>
<dbReference type="PROSITE" id="PS50857">
    <property type="entry name" value="COX2_CUA"/>
    <property type="match status" value="1"/>
</dbReference>
<name>A0A1I4ITH9_9BACI</name>
<dbReference type="RefSeq" id="WP_090925489.1">
    <property type="nucleotide sequence ID" value="NZ_FOTY01000002.1"/>
</dbReference>
<comment type="function">
    <text evidence="14 18">Subunits I and II form the functional core of the enzyme complex. Electrons originating in cytochrome c are transferred via heme a and Cu(A) to the binuclear center formed by heme a3 and Cu(B).</text>
</comment>
<evidence type="ECO:0000256" key="6">
    <source>
        <dbReference type="ARBA" id="ARBA00022692"/>
    </source>
</evidence>
<evidence type="ECO:0000256" key="13">
    <source>
        <dbReference type="ARBA" id="ARBA00023136"/>
    </source>
</evidence>
<dbReference type="NCBIfam" id="TIGR02866">
    <property type="entry name" value="CoxB"/>
    <property type="match status" value="1"/>
</dbReference>
<comment type="similarity">
    <text evidence="2 17">Belongs to the cytochrome c oxidase subunit 2 family.</text>
</comment>
<protein>
    <recommendedName>
        <fullName evidence="18">Cytochrome c oxidase subunit 2</fullName>
        <ecNumber evidence="18">7.1.1.9</ecNumber>
    </recommendedName>
</protein>
<evidence type="ECO:0000256" key="1">
    <source>
        <dbReference type="ARBA" id="ARBA00004141"/>
    </source>
</evidence>
<dbReference type="GO" id="GO:0004129">
    <property type="term" value="F:cytochrome-c oxidase activity"/>
    <property type="evidence" value="ECO:0007669"/>
    <property type="project" value="UniProtKB-EC"/>
</dbReference>
<dbReference type="PANTHER" id="PTHR22888:SF10">
    <property type="entry name" value="CYTOCHROME C OXIDASE SUBUNIT 2"/>
    <property type="match status" value="1"/>
</dbReference>
<dbReference type="EMBL" id="FOTY01000002">
    <property type="protein sequence ID" value="SFL57679.1"/>
    <property type="molecule type" value="Genomic_DNA"/>
</dbReference>
<dbReference type="PROSITE" id="PS50999">
    <property type="entry name" value="COX2_TM"/>
    <property type="match status" value="1"/>
</dbReference>
<comment type="subcellular location">
    <subcellularLocation>
        <location evidence="17">Cell membrane</location>
        <topology evidence="17">Multi-pass membrane protein</topology>
    </subcellularLocation>
    <subcellularLocation>
        <location evidence="1">Membrane</location>
        <topology evidence="1">Multi-pass membrane protein</topology>
    </subcellularLocation>
</comment>
<dbReference type="Proteomes" id="UP000199668">
    <property type="component" value="Unassembled WGS sequence"/>
</dbReference>
<dbReference type="GO" id="GO:0016491">
    <property type="term" value="F:oxidoreductase activity"/>
    <property type="evidence" value="ECO:0007669"/>
    <property type="project" value="InterPro"/>
</dbReference>
<evidence type="ECO:0000256" key="7">
    <source>
        <dbReference type="ARBA" id="ARBA00022723"/>
    </source>
</evidence>
<keyword evidence="8" id="KW-1278">Translocase</keyword>
<dbReference type="InterPro" id="IPR002429">
    <property type="entry name" value="CcO_II-like_C"/>
</dbReference>
<keyword evidence="9 17" id="KW-0249">Electron transport</keyword>
<evidence type="ECO:0000256" key="19">
    <source>
        <dbReference type="SAM" id="MobiDB-lite"/>
    </source>
</evidence>
<dbReference type="GO" id="GO:0042773">
    <property type="term" value="P:ATP synthesis coupled electron transport"/>
    <property type="evidence" value="ECO:0007669"/>
    <property type="project" value="TreeGrafter"/>
</dbReference>
<dbReference type="SUPFAM" id="SSF81464">
    <property type="entry name" value="Cytochrome c oxidase subunit II-like, transmembrane region"/>
    <property type="match status" value="1"/>
</dbReference>
<dbReference type="PROSITE" id="PS51007">
    <property type="entry name" value="CYTC"/>
    <property type="match status" value="1"/>
</dbReference>